<keyword evidence="1" id="KW-1133">Transmembrane helix</keyword>
<dbReference type="AlphaFoldDB" id="A0A444IZ88"/>
<dbReference type="PROSITE" id="PS00455">
    <property type="entry name" value="AMP_BINDING"/>
    <property type="match status" value="1"/>
</dbReference>
<evidence type="ECO:0000259" key="2">
    <source>
        <dbReference type="Pfam" id="PF00501"/>
    </source>
</evidence>
<dbReference type="Pfam" id="PF00501">
    <property type="entry name" value="AMP-binding"/>
    <property type="match status" value="1"/>
</dbReference>
<feature type="domain" description="AMP-dependent synthetase/ligase" evidence="2">
    <location>
        <begin position="11"/>
        <end position="392"/>
    </location>
</feature>
<dbReference type="NCBIfam" id="NF006754">
    <property type="entry name" value="PRK09274.1"/>
    <property type="match status" value="1"/>
</dbReference>
<keyword evidence="4" id="KW-1185">Reference proteome</keyword>
<dbReference type="SUPFAM" id="SSF56801">
    <property type="entry name" value="Acetyl-CoA synthetase-like"/>
    <property type="match status" value="1"/>
</dbReference>
<keyword evidence="1" id="KW-0812">Transmembrane</keyword>
<accession>A0A444IZ88</accession>
<dbReference type="PANTHER" id="PTHR43767">
    <property type="entry name" value="LONG-CHAIN-FATTY-ACID--COA LIGASE"/>
    <property type="match status" value="1"/>
</dbReference>
<comment type="caution">
    <text evidence="3">The sequence shown here is derived from an EMBL/GenBank/DDBJ whole genome shotgun (WGS) entry which is preliminary data.</text>
</comment>
<dbReference type="Proteomes" id="UP000287853">
    <property type="component" value="Unassembled WGS sequence"/>
</dbReference>
<organism evidence="3 4">
    <name type="scientific">Candidatus Electrothrix aarhusensis</name>
    <dbReference type="NCBI Taxonomy" id="1859131"/>
    <lineage>
        <taxon>Bacteria</taxon>
        <taxon>Pseudomonadati</taxon>
        <taxon>Thermodesulfobacteriota</taxon>
        <taxon>Desulfobulbia</taxon>
        <taxon>Desulfobulbales</taxon>
        <taxon>Desulfobulbaceae</taxon>
        <taxon>Candidatus Electrothrix</taxon>
    </lineage>
</organism>
<evidence type="ECO:0000256" key="1">
    <source>
        <dbReference type="SAM" id="Phobius"/>
    </source>
</evidence>
<reference evidence="3 4" key="1">
    <citation type="submission" date="2017-01" db="EMBL/GenBank/DDBJ databases">
        <title>The cable genome- insights into the physiology and evolution of filamentous bacteria capable of sulfide oxidation via long distance electron transfer.</title>
        <authorList>
            <person name="Schreiber L."/>
            <person name="Bjerg J.T."/>
            <person name="Boggild A."/>
            <person name="Van De Vossenberg J."/>
            <person name="Meysman F."/>
            <person name="Nielsen L.P."/>
            <person name="Schramm A."/>
            <person name="Kjeldsen K.U."/>
        </authorList>
    </citation>
    <scope>NUCLEOTIDE SEQUENCE [LARGE SCALE GENOMIC DNA]</scope>
    <source>
        <strain evidence="3">MCF</strain>
    </source>
</reference>
<dbReference type="PANTHER" id="PTHR43767:SF1">
    <property type="entry name" value="NONRIBOSOMAL PEPTIDE SYNTHASE PES1 (EUROFUNG)-RELATED"/>
    <property type="match status" value="1"/>
</dbReference>
<dbReference type="InterPro" id="IPR020845">
    <property type="entry name" value="AMP-binding_CS"/>
</dbReference>
<feature type="transmembrane region" description="Helical" evidence="1">
    <location>
        <begin position="69"/>
        <end position="88"/>
    </location>
</feature>
<protein>
    <submittedName>
        <fullName evidence="3">Acyl-CoA synthetase (AMP-forming)/AMP-acid ligase II</fullName>
    </submittedName>
</protein>
<dbReference type="GO" id="GO:0016874">
    <property type="term" value="F:ligase activity"/>
    <property type="evidence" value="ECO:0007669"/>
    <property type="project" value="UniProtKB-KW"/>
</dbReference>
<dbReference type="EMBL" id="MTKO01000068">
    <property type="protein sequence ID" value="RWX46179.1"/>
    <property type="molecule type" value="Genomic_DNA"/>
</dbReference>
<proteinExistence type="predicted"/>
<dbReference type="InterPro" id="IPR050237">
    <property type="entry name" value="ATP-dep_AMP-bd_enzyme"/>
</dbReference>
<dbReference type="Gene3D" id="3.40.50.12780">
    <property type="entry name" value="N-terminal domain of ligase-like"/>
    <property type="match status" value="1"/>
</dbReference>
<dbReference type="InterPro" id="IPR000873">
    <property type="entry name" value="AMP-dep_synth/lig_dom"/>
</dbReference>
<keyword evidence="3" id="KW-0436">Ligase</keyword>
<gene>
    <name evidence="3" type="ORF">H206_00351</name>
</gene>
<evidence type="ECO:0000313" key="4">
    <source>
        <dbReference type="Proteomes" id="UP000287853"/>
    </source>
</evidence>
<sequence length="548" mass="60796">MNNCNIGAALHKAAAERKDAVALVTGKNGKYQQWTFQEVLANSNRYANTLQKKGVQRGDRVMLMVRPSMEFICLTYALFQLGAVVILIDPGMGYKNLLLCIGSVQPKVLIAIPQVHLFSRLFRKPFVTVERRFCVGTPLLGLCGTSMQGAACKAGTDFTAVSTQEDELAAIIFTTGSTGPPKGVQYTHGIFYHQLQQIRNYYGIGPDDVDQPGFPLFALFATALGAAAVIPDMDPTRPAEVDPAKFIRSIQDKQVSYSFGSPAIWNVVSRYCIDQHITLPVRKVLMAGAPVSGELIERMQRIMPEDGEVYTPYGATESLPSTSITGREILEETWAQTRIGKGTCVGRPLPGMRVKIIKPVDNPLADWNEVEVLSNGNIGEIVVKGPVVTQAYDHNEEETRMAKIPDAEGGGLWHRMGDMGYLDEQGRLWFCGRKAHRILTEDGPMYTICCEAIFNEHPEVFRSALVGLGEPGKQQPVLTVELYAKKPEDEKRLCAELQQLARSNPLTSSIEIFMIFSVFPVDIRHNAKIFREKLAVWVQQRMECRQGL</sequence>
<keyword evidence="1" id="KW-0472">Membrane</keyword>
<dbReference type="InterPro" id="IPR042099">
    <property type="entry name" value="ANL_N_sf"/>
</dbReference>
<evidence type="ECO:0000313" key="3">
    <source>
        <dbReference type="EMBL" id="RWX46179.1"/>
    </source>
</evidence>
<name>A0A444IZ88_9BACT</name>